<organism evidence="1 2">
    <name type="scientific">Photobacterium halotolerans</name>
    <dbReference type="NCBI Taxonomy" id="265726"/>
    <lineage>
        <taxon>Bacteria</taxon>
        <taxon>Pseudomonadati</taxon>
        <taxon>Pseudomonadota</taxon>
        <taxon>Gammaproteobacteria</taxon>
        <taxon>Vibrionales</taxon>
        <taxon>Vibrionaceae</taxon>
        <taxon>Photobacterium</taxon>
    </lineage>
</organism>
<dbReference type="EMBL" id="WXWW01000204">
    <property type="protein sequence ID" value="NAW66311.1"/>
    <property type="molecule type" value="Genomic_DNA"/>
</dbReference>
<name>A0A7X4WSX5_9GAMM</name>
<dbReference type="Proteomes" id="UP000465712">
    <property type="component" value="Unassembled WGS sequence"/>
</dbReference>
<evidence type="ECO:0000313" key="1">
    <source>
        <dbReference type="EMBL" id="NAW66311.1"/>
    </source>
</evidence>
<gene>
    <name evidence="1" type="ORF">CAG72_13880</name>
</gene>
<evidence type="ECO:0000313" key="2">
    <source>
        <dbReference type="Proteomes" id="UP000465712"/>
    </source>
</evidence>
<accession>A0A7X4WSX5</accession>
<protein>
    <submittedName>
        <fullName evidence="1">Uncharacterized protein</fullName>
    </submittedName>
</protein>
<dbReference type="RefSeq" id="WP_161445643.1">
    <property type="nucleotide sequence ID" value="NZ_WXWU01000052.1"/>
</dbReference>
<proteinExistence type="predicted"/>
<comment type="caution">
    <text evidence="1">The sequence shown here is derived from an EMBL/GenBank/DDBJ whole genome shotgun (WGS) entry which is preliminary data.</text>
</comment>
<reference evidence="1 2" key="1">
    <citation type="submission" date="2017-05" db="EMBL/GenBank/DDBJ databases">
        <title>High clonality and local adaptation shapes Vibrionaceae linages within an endangered oasis.</title>
        <authorList>
            <person name="Vazquez-Rosas-Landa M."/>
        </authorList>
    </citation>
    <scope>NUCLEOTIDE SEQUENCE [LARGE SCALE GENOMIC DNA]</scope>
    <source>
        <strain evidence="1 2">P46_P4S1P180</strain>
    </source>
</reference>
<sequence length="62" mass="6606">MTQRMLITAAGAIWAAPQAGVWCLAGRQADSADPHIVFQDSAQHWFLAMNAGYNSVFAAVVA</sequence>
<dbReference type="AlphaFoldDB" id="A0A7X4WSX5"/>